<organism evidence="1 2">
    <name type="scientific">Dallia pectoralis</name>
    <name type="common">Alaska blackfish</name>
    <dbReference type="NCBI Taxonomy" id="75939"/>
    <lineage>
        <taxon>Eukaryota</taxon>
        <taxon>Metazoa</taxon>
        <taxon>Chordata</taxon>
        <taxon>Craniata</taxon>
        <taxon>Vertebrata</taxon>
        <taxon>Euteleostomi</taxon>
        <taxon>Actinopterygii</taxon>
        <taxon>Neopterygii</taxon>
        <taxon>Teleostei</taxon>
        <taxon>Protacanthopterygii</taxon>
        <taxon>Esociformes</taxon>
        <taxon>Umbridae</taxon>
        <taxon>Dallia</taxon>
    </lineage>
</organism>
<evidence type="ECO:0000313" key="2">
    <source>
        <dbReference type="Proteomes" id="UP001157502"/>
    </source>
</evidence>
<sequence>MEVKVTVEGVPLVVSRVTEETTCQEVVISLAQFLGRPGRYTLKEKFKEFERNMTPNERVLESLEKYGEQAREVQLTLLHNGPSLWEEPSSGKGGRYQPGPQLRRTDVGGKVRKGSSNLTSHRQSLPPLLRLRTQAEPLEEVKRPKRKSLTLIEEARGWLESLGRGAAKQTGHIKGNTKDTDKRDDSSQNVLVTIDKDCSTPGVETSAKSSEHQQTSGCMRDHGTDRQKSSFWGKENQDINKDASEINAEGQHLTSVPETIDETRLRLLIGQQQDSLNDLQAQINFTDANIHKILARQEEQEAQQKVIVAEDQLKFWENELMEEERYEKDLQKQFLEMKEKAVECKAKLEEYKRKMRGLDNPRDRRTIQEEQVTVPSKDAPSPVVSVWTRLNDAQNQLKSHTPVPRVVNTEKKSNPRENSNLPHAVVPPNQMKDSPLSGTCQSEALSPEKQTKTLHRSEIKIHLVGTRV</sequence>
<accession>A0ACC2HLK2</accession>
<protein>
    <submittedName>
        <fullName evidence="1">Uncharacterized protein</fullName>
    </submittedName>
</protein>
<dbReference type="Proteomes" id="UP001157502">
    <property type="component" value="Chromosome 1"/>
</dbReference>
<comment type="caution">
    <text evidence="1">The sequence shown here is derived from an EMBL/GenBank/DDBJ whole genome shotgun (WGS) entry which is preliminary data.</text>
</comment>
<gene>
    <name evidence="1" type="ORF">DPEC_G00009260</name>
</gene>
<keyword evidence="2" id="KW-1185">Reference proteome</keyword>
<dbReference type="EMBL" id="CM055728">
    <property type="protein sequence ID" value="KAJ8016632.1"/>
    <property type="molecule type" value="Genomic_DNA"/>
</dbReference>
<evidence type="ECO:0000313" key="1">
    <source>
        <dbReference type="EMBL" id="KAJ8016632.1"/>
    </source>
</evidence>
<proteinExistence type="predicted"/>
<reference evidence="1" key="1">
    <citation type="submission" date="2021-05" db="EMBL/GenBank/DDBJ databases">
        <authorList>
            <person name="Pan Q."/>
            <person name="Jouanno E."/>
            <person name="Zahm M."/>
            <person name="Klopp C."/>
            <person name="Cabau C."/>
            <person name="Louis A."/>
            <person name="Berthelot C."/>
            <person name="Parey E."/>
            <person name="Roest Crollius H."/>
            <person name="Montfort J."/>
            <person name="Robinson-Rechavi M."/>
            <person name="Bouchez O."/>
            <person name="Lampietro C."/>
            <person name="Lopez Roques C."/>
            <person name="Donnadieu C."/>
            <person name="Postlethwait J."/>
            <person name="Bobe J."/>
            <person name="Dillon D."/>
            <person name="Chandos A."/>
            <person name="von Hippel F."/>
            <person name="Guiguen Y."/>
        </authorList>
    </citation>
    <scope>NUCLEOTIDE SEQUENCE</scope>
    <source>
        <strain evidence="1">YG-Jan2019</strain>
    </source>
</reference>
<name>A0ACC2HLK2_DALPE</name>